<dbReference type="PROSITE" id="PS50089">
    <property type="entry name" value="ZF_RING_2"/>
    <property type="match status" value="1"/>
</dbReference>
<dbReference type="GO" id="GO:0008270">
    <property type="term" value="F:zinc ion binding"/>
    <property type="evidence" value="ECO:0007669"/>
    <property type="project" value="UniProtKB-KW"/>
</dbReference>
<dbReference type="SUPFAM" id="SSF57850">
    <property type="entry name" value="RING/U-box"/>
    <property type="match status" value="1"/>
</dbReference>
<evidence type="ECO:0000313" key="10">
    <source>
        <dbReference type="EMBL" id="QGY99998.1"/>
    </source>
</evidence>
<evidence type="ECO:0000256" key="5">
    <source>
        <dbReference type="SAM" id="Coils"/>
    </source>
</evidence>
<organism evidence="7">
    <name type="scientific">Cydia pomonella granulosis virus</name>
    <name type="common">CpGV</name>
    <name type="synonym">Cydia pomonella granulovirus</name>
    <dbReference type="NCBI Taxonomy" id="28289"/>
    <lineage>
        <taxon>Viruses</taxon>
        <taxon>Viruses incertae sedis</taxon>
        <taxon>Naldaviricetes</taxon>
        <taxon>Lefavirales</taxon>
        <taxon>Baculoviridae</taxon>
        <taxon>Betabaculovirus</taxon>
        <taxon>Betabaculovirus cypomonellae</taxon>
    </lineage>
</organism>
<evidence type="ECO:0000313" key="9">
    <source>
        <dbReference type="EMBL" id="QGY99431.1"/>
    </source>
</evidence>
<organismHost>
    <name type="scientific">Cydia pomonella</name>
    <name type="common">Codling moth</name>
    <dbReference type="NCBI Taxonomy" id="82600"/>
</organismHost>
<sequence length="374" mass="43021">MNNYSDDAYGSDTEAVLLEYEPIATTITGECTICRNTYQQSDNECCFVSTSCRHVICMMCAFRMASRQREVECPFCRQPVAQWNAYTRDTTIAVRFHHKTPRVQTAERNYNEFVGAIRNAAGEPMEAEQESPANEPAADYNSMMDDMINNMEQEKREFSEMILSLQRDRDALQQDNDALRSSNQNVNEMLESLRQCKAEMEQQFEQEKQQFEQEKQSLNASLGTLQSQVDDLQKQLQELSESSTTINNSLMGTNQELKNKLKITQIDLANSAKSKMALILDKKELEARLMSKSQVSQDTQTEDDITKSVANDTVDDTIMRDDSLMVANDTPSRKSYKILKRRYLNLQQKFISHKYIVKSLTDSLRRATKKPIKY</sequence>
<evidence type="ECO:0000256" key="2">
    <source>
        <dbReference type="ARBA" id="ARBA00022771"/>
    </source>
</evidence>
<keyword evidence="5" id="KW-0175">Coiled coil</keyword>
<dbReference type="EMBL" id="MN696166">
    <property type="protein sequence ID" value="QGY99431.1"/>
    <property type="molecule type" value="Genomic_DNA"/>
</dbReference>
<protein>
    <submittedName>
        <fullName evidence="7 8 9">PE-38</fullName>
    </submittedName>
</protein>
<dbReference type="InterPro" id="IPR013083">
    <property type="entry name" value="Znf_RING/FYVE/PHD"/>
</dbReference>
<evidence type="ECO:0000259" key="6">
    <source>
        <dbReference type="PROSITE" id="PS50089"/>
    </source>
</evidence>
<evidence type="ECO:0000256" key="1">
    <source>
        <dbReference type="ARBA" id="ARBA00022723"/>
    </source>
</evidence>
<reference evidence="7" key="1">
    <citation type="journal article" date="2014" name="Proc. Natl. Acad. Sci. U.S.A.">
        <title>Baculovirus resistance in codling moth is virus isolate-dependent and the consequence of a mutation in viral gene pe38.</title>
        <authorList>
            <person name="Gebhardt M.M."/>
            <person name="Eberle K.E."/>
            <person name="Radtke P."/>
            <person name="Jehle J.A."/>
        </authorList>
    </citation>
    <scope>NUCLEOTIDE SEQUENCE</scope>
    <source>
        <strain evidence="7">CpGV-S</strain>
    </source>
</reference>
<gene>
    <name evidence="7" type="primary">orf24</name>
</gene>
<dbReference type="InterPro" id="IPR017907">
    <property type="entry name" value="Znf_RING_CS"/>
</dbReference>
<keyword evidence="1" id="KW-0479">Metal-binding</keyword>
<dbReference type="PROSITE" id="PS00518">
    <property type="entry name" value="ZF_RING_1"/>
    <property type="match status" value="1"/>
</dbReference>
<dbReference type="SUPFAM" id="SSF90257">
    <property type="entry name" value="Myosin rod fragments"/>
    <property type="match status" value="1"/>
</dbReference>
<proteinExistence type="predicted"/>
<evidence type="ECO:0000256" key="3">
    <source>
        <dbReference type="ARBA" id="ARBA00022833"/>
    </source>
</evidence>
<name>A0A097P0L7_GVCP</name>
<reference evidence="9" key="2">
    <citation type="journal article" date="2019" name="Virology">
        <title>Single nucleotide polymorphism (SNP) frequencies and distribution reveal complex genetic composition of seven novel natural isolates of Cydia pomonella granulovirus.</title>
        <authorList>
            <person name="Fan J."/>
            <person name="Wennmann J.T."/>
            <person name="Wang D."/>
            <person name="Jehle J.A."/>
        </authorList>
    </citation>
    <scope>NUCLEOTIDE SEQUENCE</scope>
    <source>
        <strain evidence="9">CpGV-JQ</strain>
        <strain evidence="10">CpGV-ZY2</strain>
    </source>
</reference>
<dbReference type="InterPro" id="IPR001841">
    <property type="entry name" value="Znf_RING"/>
</dbReference>
<evidence type="ECO:0000256" key="4">
    <source>
        <dbReference type="PROSITE-ProRule" id="PRU00175"/>
    </source>
</evidence>
<dbReference type="EMBL" id="KM217573">
    <property type="protein sequence ID" value="AIU36673.1"/>
    <property type="molecule type" value="Genomic_DNA"/>
</dbReference>
<dbReference type="Gene3D" id="3.30.40.10">
    <property type="entry name" value="Zinc/RING finger domain, C3HC4 (zinc finger)"/>
    <property type="match status" value="1"/>
</dbReference>
<dbReference type="EMBL" id="MN075941">
    <property type="protein sequence ID" value="QDW81085.1"/>
    <property type="molecule type" value="Genomic_DNA"/>
</dbReference>
<feature type="domain" description="RING-type" evidence="6">
    <location>
        <begin position="31"/>
        <end position="77"/>
    </location>
</feature>
<evidence type="ECO:0000313" key="7">
    <source>
        <dbReference type="EMBL" id="AIU36673.1"/>
    </source>
</evidence>
<reference evidence="8" key="3">
    <citation type="journal article" date="2019" name="Viruses">
        <title>Genome Analysis of A Novel South African Cydia pomonella granulovirus (CpGV-SA) with Resistance-Breaking Potential.</title>
        <authorList>
            <person name="Motsoeneng B."/>
            <person name="Jukes M.D."/>
            <person name="Knox C.M."/>
            <person name="Hill M.P."/>
            <person name="Moore S.D."/>
        </authorList>
    </citation>
    <scope>NUCLEOTIDE SEQUENCE</scope>
    <source>
        <strain evidence="8">CpGV-SA</strain>
    </source>
</reference>
<keyword evidence="3" id="KW-0862">Zinc</keyword>
<evidence type="ECO:0000313" key="8">
    <source>
        <dbReference type="EMBL" id="QDW81085.1"/>
    </source>
</evidence>
<accession>A0A097P0L7</accession>
<keyword evidence="2 4" id="KW-0863">Zinc-finger</keyword>
<dbReference type="EMBL" id="MN696170">
    <property type="protein sequence ID" value="QGY99998.1"/>
    <property type="molecule type" value="Genomic_DNA"/>
</dbReference>
<feature type="coiled-coil region" evidence="5">
    <location>
        <begin position="137"/>
        <end position="249"/>
    </location>
</feature>